<feature type="non-terminal residue" evidence="3">
    <location>
        <position position="1"/>
    </location>
</feature>
<dbReference type="GO" id="GO:0005506">
    <property type="term" value="F:iron ion binding"/>
    <property type="evidence" value="ECO:0007669"/>
    <property type="project" value="InterPro"/>
</dbReference>
<dbReference type="PANTHER" id="PTHR24299">
    <property type="entry name" value="CYTOCHROME P450 FAMILY 1"/>
    <property type="match status" value="1"/>
</dbReference>
<dbReference type="SUPFAM" id="SSF48264">
    <property type="entry name" value="Cytochrome P450"/>
    <property type="match status" value="1"/>
</dbReference>
<evidence type="ECO:0008006" key="4">
    <source>
        <dbReference type="Google" id="ProtNLM"/>
    </source>
</evidence>
<dbReference type="EMBL" id="HACG01014514">
    <property type="protein sequence ID" value="CEK61379.1"/>
    <property type="molecule type" value="Transcribed_RNA"/>
</dbReference>
<evidence type="ECO:0000256" key="1">
    <source>
        <dbReference type="ARBA" id="ARBA00010617"/>
    </source>
</evidence>
<dbReference type="InterPro" id="IPR001128">
    <property type="entry name" value="Cyt_P450"/>
</dbReference>
<keyword evidence="2" id="KW-1133">Transmembrane helix</keyword>
<gene>
    <name evidence="3" type="primary">ORF42099</name>
</gene>
<proteinExistence type="inferred from homology"/>
<evidence type="ECO:0000256" key="2">
    <source>
        <dbReference type="SAM" id="Phobius"/>
    </source>
</evidence>
<dbReference type="GO" id="GO:0016705">
    <property type="term" value="F:oxidoreductase activity, acting on paired donors, with incorporation or reduction of molecular oxygen"/>
    <property type="evidence" value="ECO:0007669"/>
    <property type="project" value="InterPro"/>
</dbReference>
<dbReference type="Gene3D" id="1.10.630.10">
    <property type="entry name" value="Cytochrome P450"/>
    <property type="match status" value="1"/>
</dbReference>
<organism evidence="3">
    <name type="scientific">Arion vulgaris</name>
    <dbReference type="NCBI Taxonomy" id="1028688"/>
    <lineage>
        <taxon>Eukaryota</taxon>
        <taxon>Metazoa</taxon>
        <taxon>Spiralia</taxon>
        <taxon>Lophotrochozoa</taxon>
        <taxon>Mollusca</taxon>
        <taxon>Gastropoda</taxon>
        <taxon>Heterobranchia</taxon>
        <taxon>Euthyneura</taxon>
        <taxon>Panpulmonata</taxon>
        <taxon>Eupulmonata</taxon>
        <taxon>Stylommatophora</taxon>
        <taxon>Helicina</taxon>
        <taxon>Arionoidea</taxon>
        <taxon>Arionidae</taxon>
        <taxon>Arion</taxon>
    </lineage>
</organism>
<dbReference type="Pfam" id="PF00067">
    <property type="entry name" value="p450"/>
    <property type="match status" value="1"/>
</dbReference>
<evidence type="ECO:0000313" key="3">
    <source>
        <dbReference type="EMBL" id="CEK61379.1"/>
    </source>
</evidence>
<sequence>TTDSSGKYIDQTRSSLGSQKLTFDKRIVDSCYQRGTMDFLQVDLTLVIAVSAIVLLTTYFWPKRRNPQYPPTPLRSWPIFGNMLQLSPDPREQFARFRKQCGDIYSLYLGSTHVVVLNGYDVVKD</sequence>
<keyword evidence="2" id="KW-0812">Transmembrane</keyword>
<dbReference type="InterPro" id="IPR036396">
    <property type="entry name" value="Cyt_P450_sf"/>
</dbReference>
<feature type="transmembrane region" description="Helical" evidence="2">
    <location>
        <begin position="44"/>
        <end position="61"/>
    </location>
</feature>
<dbReference type="AlphaFoldDB" id="A0A0B6YYF8"/>
<keyword evidence="2" id="KW-0472">Membrane</keyword>
<feature type="non-terminal residue" evidence="3">
    <location>
        <position position="125"/>
    </location>
</feature>
<name>A0A0B6YYF8_9EUPU</name>
<protein>
    <recommendedName>
        <fullName evidence="4">Cytochrome P450</fullName>
    </recommendedName>
</protein>
<accession>A0A0B6YYF8</accession>
<reference evidence="3" key="1">
    <citation type="submission" date="2014-12" db="EMBL/GenBank/DDBJ databases">
        <title>Insight into the proteome of Arion vulgaris.</title>
        <authorList>
            <person name="Aradska J."/>
            <person name="Bulat T."/>
            <person name="Smidak R."/>
            <person name="Sarate P."/>
            <person name="Gangsoo J."/>
            <person name="Sialana F."/>
            <person name="Bilban M."/>
            <person name="Lubec G."/>
        </authorList>
    </citation>
    <scope>NUCLEOTIDE SEQUENCE</scope>
    <source>
        <tissue evidence="3">Skin</tissue>
    </source>
</reference>
<dbReference type="GO" id="GO:0020037">
    <property type="term" value="F:heme binding"/>
    <property type="evidence" value="ECO:0007669"/>
    <property type="project" value="InterPro"/>
</dbReference>
<comment type="similarity">
    <text evidence="1">Belongs to the cytochrome P450 family.</text>
</comment>
<dbReference type="PANTHER" id="PTHR24299:SF21">
    <property type="entry name" value="OS09G0441600 PROTEIN"/>
    <property type="match status" value="1"/>
</dbReference>
<dbReference type="GO" id="GO:0004497">
    <property type="term" value="F:monooxygenase activity"/>
    <property type="evidence" value="ECO:0007669"/>
    <property type="project" value="InterPro"/>
</dbReference>